<dbReference type="InterPro" id="IPR050834">
    <property type="entry name" value="Glycosyltransf_2"/>
</dbReference>
<dbReference type="GO" id="GO:0016740">
    <property type="term" value="F:transferase activity"/>
    <property type="evidence" value="ECO:0007669"/>
    <property type="project" value="UniProtKB-KW"/>
</dbReference>
<dbReference type="CDD" id="cd00761">
    <property type="entry name" value="Glyco_tranf_GTA_type"/>
    <property type="match status" value="1"/>
</dbReference>
<evidence type="ECO:0000313" key="2">
    <source>
        <dbReference type="EMBL" id="PSR34405.1"/>
    </source>
</evidence>
<reference evidence="2 3" key="1">
    <citation type="journal article" date="2014" name="BMC Genomics">
        <title>Comparison of environmental and isolate Sulfobacillus genomes reveals diverse carbon, sulfur, nitrogen, and hydrogen metabolisms.</title>
        <authorList>
            <person name="Justice N.B."/>
            <person name="Norman A."/>
            <person name="Brown C.T."/>
            <person name="Singh A."/>
            <person name="Thomas B.C."/>
            <person name="Banfield J.F."/>
        </authorList>
    </citation>
    <scope>NUCLEOTIDE SEQUENCE [LARGE SCALE GENOMIC DNA]</scope>
    <source>
        <strain evidence="2">AMDSBA4</strain>
    </source>
</reference>
<dbReference type="PANTHER" id="PTHR43685:SF2">
    <property type="entry name" value="GLYCOSYLTRANSFERASE 2-LIKE DOMAIN-CONTAINING PROTEIN"/>
    <property type="match status" value="1"/>
</dbReference>
<comment type="caution">
    <text evidence="2">The sequence shown here is derived from an EMBL/GenBank/DDBJ whole genome shotgun (WGS) entry which is preliminary data.</text>
</comment>
<keyword evidence="2" id="KW-0808">Transferase</keyword>
<dbReference type="SUPFAM" id="SSF53448">
    <property type="entry name" value="Nucleotide-diphospho-sugar transferases"/>
    <property type="match status" value="1"/>
</dbReference>
<dbReference type="EMBL" id="PXYW01000009">
    <property type="protein sequence ID" value="PSR34405.1"/>
    <property type="molecule type" value="Genomic_DNA"/>
</dbReference>
<evidence type="ECO:0000259" key="1">
    <source>
        <dbReference type="Pfam" id="PF00535"/>
    </source>
</evidence>
<dbReference type="InterPro" id="IPR029044">
    <property type="entry name" value="Nucleotide-diphossugar_trans"/>
</dbReference>
<feature type="domain" description="Glycosyltransferase 2-like" evidence="1">
    <location>
        <begin position="7"/>
        <end position="117"/>
    </location>
</feature>
<organism evidence="2 3">
    <name type="scientific">Sulfobacillus benefaciens</name>
    <dbReference type="NCBI Taxonomy" id="453960"/>
    <lineage>
        <taxon>Bacteria</taxon>
        <taxon>Bacillati</taxon>
        <taxon>Bacillota</taxon>
        <taxon>Clostridia</taxon>
        <taxon>Eubacteriales</taxon>
        <taxon>Clostridiales Family XVII. Incertae Sedis</taxon>
        <taxon>Sulfobacillus</taxon>
    </lineage>
</organism>
<protein>
    <submittedName>
        <fullName evidence="2">Glycosyltransferase family 2 protein</fullName>
    </submittedName>
</protein>
<proteinExistence type="predicted"/>
<dbReference type="AlphaFoldDB" id="A0A2T2XIR4"/>
<name>A0A2T2XIR4_9FIRM</name>
<gene>
    <name evidence="2" type="ORF">C7B46_05675</name>
</gene>
<accession>A0A2T2XIR4</accession>
<evidence type="ECO:0000313" key="3">
    <source>
        <dbReference type="Proteomes" id="UP000242972"/>
    </source>
</evidence>
<dbReference type="InterPro" id="IPR001173">
    <property type="entry name" value="Glyco_trans_2-like"/>
</dbReference>
<sequence>MNGKVGVVIPVYYGRRFLEETLTSVYRQDYGPPQVVVIEDGTPQGEDSMEICQRFPVTYIYRAENQGVMACRREGAQHLSDVDYLAFLDQDDIWHDGFLTAMAAVLAKDPGLGFVASNARLTDQGGNQPLFGTRVPSLQLEDLKVANQLISPSQVLIRMKAWESLDLGTDLRGGADDWLVWLAILALGYRAAYVSEMLLDYRVHAGGAHNIRRDMIASERRVVDEWFLKLGFTRADQRRFYGRVALDGLVQGIRLHQRPVVLQSVGQAIRDPWAFFAAYRFRRRHKAQGLV</sequence>
<dbReference type="Gene3D" id="3.90.550.10">
    <property type="entry name" value="Spore Coat Polysaccharide Biosynthesis Protein SpsA, Chain A"/>
    <property type="match status" value="1"/>
</dbReference>
<dbReference type="Pfam" id="PF00535">
    <property type="entry name" value="Glycos_transf_2"/>
    <property type="match status" value="1"/>
</dbReference>
<dbReference type="PANTHER" id="PTHR43685">
    <property type="entry name" value="GLYCOSYLTRANSFERASE"/>
    <property type="match status" value="1"/>
</dbReference>
<dbReference type="Proteomes" id="UP000242972">
    <property type="component" value="Unassembled WGS sequence"/>
</dbReference>